<dbReference type="RefSeq" id="WP_163180519.1">
    <property type="nucleotide sequence ID" value="NZ_JAAIWM010000005.1"/>
</dbReference>
<reference evidence="4 5" key="1">
    <citation type="submission" date="2020-02" db="EMBL/GenBank/DDBJ databases">
        <title>Bacillus aquiflavi sp. nov., isolated from yellow water of strong flavor Chinese baijiu in Yibin region of China.</title>
        <authorList>
            <person name="Xie J."/>
        </authorList>
    </citation>
    <scope>NUCLEOTIDE SEQUENCE [LARGE SCALE GENOMIC DNA]</scope>
    <source>
        <strain evidence="4 5">SA4</strain>
    </source>
</reference>
<comment type="caution">
    <text evidence="4">The sequence shown here is derived from an EMBL/GenBank/DDBJ whole genome shotgun (WGS) entry which is preliminary data.</text>
</comment>
<proteinExistence type="predicted"/>
<dbReference type="NCBIfam" id="TIGR02532">
    <property type="entry name" value="IV_pilin_GFxxxE"/>
    <property type="match status" value="1"/>
</dbReference>
<evidence type="ECO:0000256" key="2">
    <source>
        <dbReference type="ARBA" id="ARBA00023287"/>
    </source>
</evidence>
<accession>A0A6M0Q9R6</accession>
<gene>
    <name evidence="4" type="ORF">G4D63_15055</name>
</gene>
<evidence type="ECO:0000256" key="3">
    <source>
        <dbReference type="SAM" id="Phobius"/>
    </source>
</evidence>
<dbReference type="SUPFAM" id="SSF54523">
    <property type="entry name" value="Pili subunits"/>
    <property type="match status" value="1"/>
</dbReference>
<comment type="subcellular location">
    <subcellularLocation>
        <location evidence="1">Cell surface</location>
    </subcellularLocation>
</comment>
<dbReference type="AlphaFoldDB" id="A0A6M0Q9R6"/>
<evidence type="ECO:0000313" key="5">
    <source>
        <dbReference type="Proteomes" id="UP000481043"/>
    </source>
</evidence>
<protein>
    <submittedName>
        <fullName evidence="4">Type II secretion system protein</fullName>
    </submittedName>
</protein>
<dbReference type="InterPro" id="IPR045584">
    <property type="entry name" value="Pilin-like"/>
</dbReference>
<dbReference type="InterPro" id="IPR012902">
    <property type="entry name" value="N_methyl_site"/>
</dbReference>
<organism evidence="4 5">
    <name type="scientific">Bacillus mesophilus</name>
    <dbReference type="NCBI Taxonomy" id="1808955"/>
    <lineage>
        <taxon>Bacteria</taxon>
        <taxon>Bacillati</taxon>
        <taxon>Bacillota</taxon>
        <taxon>Bacilli</taxon>
        <taxon>Bacillales</taxon>
        <taxon>Bacillaceae</taxon>
        <taxon>Bacillus</taxon>
    </lineage>
</organism>
<evidence type="ECO:0000313" key="4">
    <source>
        <dbReference type="EMBL" id="NEY73055.1"/>
    </source>
</evidence>
<keyword evidence="3" id="KW-0472">Membrane</keyword>
<dbReference type="EMBL" id="JAAIWM010000005">
    <property type="protein sequence ID" value="NEY73055.1"/>
    <property type="molecule type" value="Genomic_DNA"/>
</dbReference>
<keyword evidence="3" id="KW-0812">Transmembrane</keyword>
<name>A0A6M0Q9R6_9BACI</name>
<dbReference type="Pfam" id="PF07963">
    <property type="entry name" value="N_methyl"/>
    <property type="match status" value="1"/>
</dbReference>
<evidence type="ECO:0000256" key="1">
    <source>
        <dbReference type="ARBA" id="ARBA00004241"/>
    </source>
</evidence>
<dbReference type="Proteomes" id="UP000481043">
    <property type="component" value="Unassembled WGS sequence"/>
</dbReference>
<dbReference type="Gene3D" id="3.30.700.10">
    <property type="entry name" value="Glycoprotein, Type 4 Pilin"/>
    <property type="match status" value="1"/>
</dbReference>
<dbReference type="GO" id="GO:0030420">
    <property type="term" value="P:establishment of competence for transformation"/>
    <property type="evidence" value="ECO:0007669"/>
    <property type="project" value="UniProtKB-KW"/>
</dbReference>
<dbReference type="GO" id="GO:0009986">
    <property type="term" value="C:cell surface"/>
    <property type="evidence" value="ECO:0007669"/>
    <property type="project" value="UniProtKB-SubCell"/>
</dbReference>
<sequence length="136" mass="15080">MKNENGITLIELLAAIVIVGIVLVPLLTVMTGSFTRTVAQGKDTQLSYYGQEVMEIIREQGYEEGTSATEYYCLKDRGCVTIQDTSVTYDAKVTITADPDPDDINTTIPIYEITIEVESQTDSTNRYELVTVVKDL</sequence>
<feature type="transmembrane region" description="Helical" evidence="3">
    <location>
        <begin position="6"/>
        <end position="27"/>
    </location>
</feature>
<keyword evidence="3" id="KW-1133">Transmembrane helix</keyword>
<keyword evidence="2" id="KW-0178">Competence</keyword>
<keyword evidence="5" id="KW-1185">Reference proteome</keyword>